<feature type="compositionally biased region" description="Basic and acidic residues" evidence="2">
    <location>
        <begin position="131"/>
        <end position="146"/>
    </location>
</feature>
<evidence type="ECO:0000313" key="3">
    <source>
        <dbReference type="EMBL" id="GJQ14108.1"/>
    </source>
</evidence>
<gene>
    <name evidence="3" type="ORF">GpartN1_g5899.t1</name>
</gene>
<reference evidence="3" key="2">
    <citation type="submission" date="2022-01" db="EMBL/GenBank/DDBJ databases">
        <authorList>
            <person name="Hirooka S."/>
            <person name="Miyagishima S.Y."/>
        </authorList>
    </citation>
    <scope>NUCLEOTIDE SEQUENCE</scope>
    <source>
        <strain evidence="3">NBRC 102759</strain>
    </source>
</reference>
<proteinExistence type="predicted"/>
<feature type="region of interest" description="Disordered" evidence="2">
    <location>
        <begin position="91"/>
        <end position="146"/>
    </location>
</feature>
<keyword evidence="1" id="KW-0175">Coiled coil</keyword>
<comment type="caution">
    <text evidence="3">The sequence shown here is derived from an EMBL/GenBank/DDBJ whole genome shotgun (WGS) entry which is preliminary data.</text>
</comment>
<sequence length="163" mass="19198">MQPSNSTSSQQKLQEKMEYQKLLENKENEARQQILNIHSKVMDGSLKSKISTCSEDNSSLEEERIDPMLLKEREAANFLAQHADMVRNGTWKKMKLEQEKRMREERKMKEEEKMKQDGLKEENNQNLNSKDTVEPQDHAHPSVEPSRRKILRFLCCTVVEESY</sequence>
<organism evidence="3 4">
    <name type="scientific">Galdieria partita</name>
    <dbReference type="NCBI Taxonomy" id="83374"/>
    <lineage>
        <taxon>Eukaryota</taxon>
        <taxon>Rhodophyta</taxon>
        <taxon>Bangiophyceae</taxon>
        <taxon>Galdieriales</taxon>
        <taxon>Galdieriaceae</taxon>
        <taxon>Galdieria</taxon>
    </lineage>
</organism>
<evidence type="ECO:0000256" key="2">
    <source>
        <dbReference type="SAM" id="MobiDB-lite"/>
    </source>
</evidence>
<accession>A0A9C7USR3</accession>
<dbReference type="Proteomes" id="UP001061958">
    <property type="component" value="Unassembled WGS sequence"/>
</dbReference>
<name>A0A9C7USR3_9RHOD</name>
<dbReference type="AlphaFoldDB" id="A0A9C7USR3"/>
<protein>
    <submittedName>
        <fullName evidence="3">Uncharacterized protein</fullName>
    </submittedName>
</protein>
<feature type="coiled-coil region" evidence="1">
    <location>
        <begin position="9"/>
        <end position="36"/>
    </location>
</feature>
<dbReference type="OrthoDB" id="10406163at2759"/>
<dbReference type="EMBL" id="BQMJ01000051">
    <property type="protein sequence ID" value="GJQ14108.1"/>
    <property type="molecule type" value="Genomic_DNA"/>
</dbReference>
<evidence type="ECO:0000313" key="4">
    <source>
        <dbReference type="Proteomes" id="UP001061958"/>
    </source>
</evidence>
<evidence type="ECO:0000256" key="1">
    <source>
        <dbReference type="SAM" id="Coils"/>
    </source>
</evidence>
<feature type="compositionally biased region" description="Basic and acidic residues" evidence="2">
    <location>
        <begin position="94"/>
        <end position="123"/>
    </location>
</feature>
<reference evidence="3" key="1">
    <citation type="journal article" date="2022" name="Proc. Natl. Acad. Sci. U.S.A.">
        <title>Life cycle and functional genomics of the unicellular red alga Galdieria for elucidating algal and plant evolution and industrial use.</title>
        <authorList>
            <person name="Hirooka S."/>
            <person name="Itabashi T."/>
            <person name="Ichinose T.M."/>
            <person name="Onuma R."/>
            <person name="Fujiwara T."/>
            <person name="Yamashita S."/>
            <person name="Jong L.W."/>
            <person name="Tomita R."/>
            <person name="Iwane A.H."/>
            <person name="Miyagishima S.Y."/>
        </authorList>
    </citation>
    <scope>NUCLEOTIDE SEQUENCE</scope>
    <source>
        <strain evidence="3">NBRC 102759</strain>
    </source>
</reference>
<keyword evidence="4" id="KW-1185">Reference proteome</keyword>